<sequence>MFIKYLIVIYILFLLIVNCSNPTSGSSSINKEQDSTLYFILGIIDDYMGRFIVENGLRVESFYPAETTTSIIFQEYINKLIEENNIKDTLIKEVIQSGHIEFNSRKVTEYINNCYVYDLESSSMLWLNEESIYVPAVRSHALKPEITNNVDNIEKLAFLKGLYIRNNLGSDGNCDSTYCISFVNSVYRYSMAEEYLLSFNCTDLSVEDSPPDAVPFNRILYFKPSEVIDSLFKNAKQLYEQYDSLPK</sequence>
<evidence type="ECO:0000313" key="2">
    <source>
        <dbReference type="Proteomes" id="UP000179243"/>
    </source>
</evidence>
<proteinExistence type="predicted"/>
<evidence type="ECO:0000313" key="1">
    <source>
        <dbReference type="EMBL" id="OGK02718.1"/>
    </source>
</evidence>
<protein>
    <submittedName>
        <fullName evidence="1">Uncharacterized protein</fullName>
    </submittedName>
</protein>
<comment type="caution">
    <text evidence="1">The sequence shown here is derived from an EMBL/GenBank/DDBJ whole genome shotgun (WGS) entry which is preliminary data.</text>
</comment>
<accession>A0A1F7F809</accession>
<name>A0A1F7F809_UNCRA</name>
<organism evidence="1 2">
    <name type="scientific">Candidatus Raymondbacteria bacterium RIFOXYD12_FULL_49_13</name>
    <dbReference type="NCBI Taxonomy" id="1817890"/>
    <lineage>
        <taxon>Bacteria</taxon>
        <taxon>Raymondiibacteriota</taxon>
    </lineage>
</organism>
<dbReference type="Proteomes" id="UP000179243">
    <property type="component" value="Unassembled WGS sequence"/>
</dbReference>
<reference evidence="1 2" key="1">
    <citation type="journal article" date="2016" name="Nat. Commun.">
        <title>Thousands of microbial genomes shed light on interconnected biogeochemical processes in an aquifer system.</title>
        <authorList>
            <person name="Anantharaman K."/>
            <person name="Brown C.T."/>
            <person name="Hug L.A."/>
            <person name="Sharon I."/>
            <person name="Castelle C.J."/>
            <person name="Probst A.J."/>
            <person name="Thomas B.C."/>
            <person name="Singh A."/>
            <person name="Wilkins M.J."/>
            <person name="Karaoz U."/>
            <person name="Brodie E.L."/>
            <person name="Williams K.H."/>
            <person name="Hubbard S.S."/>
            <person name="Banfield J.F."/>
        </authorList>
    </citation>
    <scope>NUCLEOTIDE SEQUENCE [LARGE SCALE GENOMIC DNA]</scope>
</reference>
<gene>
    <name evidence="1" type="ORF">A2519_09655</name>
</gene>
<dbReference type="AlphaFoldDB" id="A0A1F7F809"/>
<dbReference type="EMBL" id="MFYX01000103">
    <property type="protein sequence ID" value="OGK02718.1"/>
    <property type="molecule type" value="Genomic_DNA"/>
</dbReference>